<dbReference type="EMBL" id="JAGMVJ010000013">
    <property type="protein sequence ID" value="KAH7083665.1"/>
    <property type="molecule type" value="Genomic_DNA"/>
</dbReference>
<feature type="compositionally biased region" description="Basic residues" evidence="1">
    <location>
        <begin position="237"/>
        <end position="247"/>
    </location>
</feature>
<accession>A0A8K0R0R5</accession>
<dbReference type="SMART" id="SM00382">
    <property type="entry name" value="AAA"/>
    <property type="match status" value="1"/>
</dbReference>
<feature type="region of interest" description="Disordered" evidence="1">
    <location>
        <begin position="1205"/>
        <end position="1245"/>
    </location>
</feature>
<protein>
    <recommendedName>
        <fullName evidence="2">AAA+ ATPase domain-containing protein</fullName>
    </recommendedName>
</protein>
<reference evidence="3" key="1">
    <citation type="journal article" date="2021" name="Nat. Commun.">
        <title>Genetic determinants of endophytism in the Arabidopsis root mycobiome.</title>
        <authorList>
            <person name="Mesny F."/>
            <person name="Miyauchi S."/>
            <person name="Thiergart T."/>
            <person name="Pickel B."/>
            <person name="Atanasova L."/>
            <person name="Karlsson M."/>
            <person name="Huettel B."/>
            <person name="Barry K.W."/>
            <person name="Haridas S."/>
            <person name="Chen C."/>
            <person name="Bauer D."/>
            <person name="Andreopoulos W."/>
            <person name="Pangilinan J."/>
            <person name="LaButti K."/>
            <person name="Riley R."/>
            <person name="Lipzen A."/>
            <person name="Clum A."/>
            <person name="Drula E."/>
            <person name="Henrissat B."/>
            <person name="Kohler A."/>
            <person name="Grigoriev I.V."/>
            <person name="Martin F.M."/>
            <person name="Hacquard S."/>
        </authorList>
    </citation>
    <scope>NUCLEOTIDE SEQUENCE</scope>
    <source>
        <strain evidence="3">MPI-SDFR-AT-0120</strain>
    </source>
</reference>
<feature type="region of interest" description="Disordered" evidence="1">
    <location>
        <begin position="320"/>
        <end position="339"/>
    </location>
</feature>
<feature type="compositionally biased region" description="Basic and acidic residues" evidence="1">
    <location>
        <begin position="30"/>
        <end position="50"/>
    </location>
</feature>
<dbReference type="GO" id="GO:0005634">
    <property type="term" value="C:nucleus"/>
    <property type="evidence" value="ECO:0007669"/>
    <property type="project" value="TreeGrafter"/>
</dbReference>
<dbReference type="OrthoDB" id="9996895at2759"/>
<dbReference type="AlphaFoldDB" id="A0A8K0R0R5"/>
<keyword evidence="4" id="KW-1185">Reference proteome</keyword>
<dbReference type="InterPro" id="IPR003959">
    <property type="entry name" value="ATPase_AAA_core"/>
</dbReference>
<feature type="region of interest" description="Disordered" evidence="1">
    <location>
        <begin position="281"/>
        <end position="301"/>
    </location>
</feature>
<evidence type="ECO:0000256" key="1">
    <source>
        <dbReference type="SAM" id="MobiDB-lite"/>
    </source>
</evidence>
<evidence type="ECO:0000259" key="2">
    <source>
        <dbReference type="SMART" id="SM00382"/>
    </source>
</evidence>
<evidence type="ECO:0000313" key="3">
    <source>
        <dbReference type="EMBL" id="KAH7083665.1"/>
    </source>
</evidence>
<sequence length="1245" mass="138026">MALTAVRPAMNNEEKQSLHPFFSKPLQKKSSLEDLHTIEAPADDPHHDPDYEQQVTSAQPEKTRKKRTRKTNNLKEGKGSISSTKGQPLLEHFARPARPNAQDGAASSNGGVTYLAVTEEGDQDRRKRRKTESPGPAEPRPMPVQGLDWHEQLQVEVQAESSVQPMPTSNGVEALLRVSTPPPVDSVVEDPLILNSAPGVENTKMLPVTPKKHIKVTKNGKLVSSPPKPKPEEATTPKKRRGRKPAKAKSTSTITVIKYGSDSANRHSIGGRIEAILRGRSKTGEHSAALGKGPPKPVLPPKSTHPFFVGKAGQKADAVSTKPAVNQRPPTPRKSAVTPGKLRAETYRDRSPGPVPAFGMTLGVDRVAKQSGLHEASWPTRETAHVRNTDDELLSLLRHETATKFISRPRKAKNRTVTLRHDEEVLARLAVDLAPDIQRNHTANKLDFAPPEDVRLPTRVLTTGSDIQRLVFEHIKGQAAPDSHPIDLGNVHTAVKSLFDDIEHTLTPFDEGKCESQTWTQKYSPRQASHVLQTGKEATVLRDWLQNLTVMSVGGAHDSLKGDTSDAKRPPKKKRKKAVDDFIVSDDELEDEDMIEVSDSENKTYMKSIRRPRWTRNNNVIVISGPHGCGKSATVYAVAKEMDFEVFEINSSTRRSGKDIQDKVGDMTANHLVNHKRPEIPAKEEVPPAVDGDTERMDAACQKDIDSGRQGTMMNFFKAGPTTQSVVKAKPKAQQSKKSEPKSTQGMLPHVQASRKTQKQSLILFEEADVIFDEDQQFWTSVTKLAAQSKRPIIVTCNDERQIPMQDLPLAAILRLRPTPTDLATDYMLAMAGREGHILERRAVSDLYHSKNLDLRASITELDLWCQMSVGDRKGGLEWMYQRWPPGKDVDSQGRLLRVASEATYQSGMGWLSHNVFEANNNAMFDKEEELLSALWADWDISPTEWQKSPPQLSNATSTNNMHALERLDTLSESLSAADAYCRVDLPSYERYSLQPCDPTQPDIPDKVRLSYTLAAPLLQIEPQIDFLQFDAFAHTYTHLLAERAFSDLSMSSSSPANERPSTEKEYISELLETKERLSQSKSLCRLDYAAALDILAAPPDATIPERTSFILTPSSFDRTFSIITLDLAPYVRSIVAHEQLLESQRIRLSNLLSGGGTGKRPRTTRASRVALEGGVRETKRRDRWFDKGLNFELVMATAGETWSGMGWKGEGEGEDVDDGTGSMSGTQDSITGSQDVMMQDAQDN</sequence>
<comment type="caution">
    <text evidence="3">The sequence shown here is derived from an EMBL/GenBank/DDBJ whole genome shotgun (WGS) entry which is preliminary data.</text>
</comment>
<dbReference type="GO" id="GO:0016887">
    <property type="term" value="F:ATP hydrolysis activity"/>
    <property type="evidence" value="ECO:0007669"/>
    <property type="project" value="InterPro"/>
</dbReference>
<dbReference type="PANTHER" id="PTHR23389:SF21">
    <property type="entry name" value="ATPASE FAMILY AAA DOMAIN-CONTAINING PROTEIN 5"/>
    <property type="match status" value="1"/>
</dbReference>
<dbReference type="PANTHER" id="PTHR23389">
    <property type="entry name" value="CHROMOSOME TRANSMISSION FIDELITY FACTOR 18"/>
    <property type="match status" value="1"/>
</dbReference>
<proteinExistence type="predicted"/>
<feature type="region of interest" description="Disordered" evidence="1">
    <location>
        <begin position="723"/>
        <end position="753"/>
    </location>
</feature>
<dbReference type="Pfam" id="PF00004">
    <property type="entry name" value="AAA"/>
    <property type="match status" value="1"/>
</dbReference>
<feature type="compositionally biased region" description="Basic and acidic residues" evidence="1">
    <location>
        <begin position="558"/>
        <end position="569"/>
    </location>
</feature>
<feature type="compositionally biased region" description="Low complexity" evidence="1">
    <location>
        <begin position="726"/>
        <end position="736"/>
    </location>
</feature>
<evidence type="ECO:0000313" key="4">
    <source>
        <dbReference type="Proteomes" id="UP000813461"/>
    </source>
</evidence>
<dbReference type="InterPro" id="IPR003593">
    <property type="entry name" value="AAA+_ATPase"/>
</dbReference>
<feature type="region of interest" description="Disordered" evidence="1">
    <location>
        <begin position="1"/>
        <end position="145"/>
    </location>
</feature>
<dbReference type="GO" id="GO:0005524">
    <property type="term" value="F:ATP binding"/>
    <property type="evidence" value="ECO:0007669"/>
    <property type="project" value="InterPro"/>
</dbReference>
<name>A0A8K0R0R5_9PLEO</name>
<dbReference type="Proteomes" id="UP000813461">
    <property type="component" value="Unassembled WGS sequence"/>
</dbReference>
<organism evidence="3 4">
    <name type="scientific">Paraphoma chrysanthemicola</name>
    <dbReference type="NCBI Taxonomy" id="798071"/>
    <lineage>
        <taxon>Eukaryota</taxon>
        <taxon>Fungi</taxon>
        <taxon>Dikarya</taxon>
        <taxon>Ascomycota</taxon>
        <taxon>Pezizomycotina</taxon>
        <taxon>Dothideomycetes</taxon>
        <taxon>Pleosporomycetidae</taxon>
        <taxon>Pleosporales</taxon>
        <taxon>Pleosporineae</taxon>
        <taxon>Phaeosphaeriaceae</taxon>
        <taxon>Paraphoma</taxon>
    </lineage>
</organism>
<feature type="region of interest" description="Disordered" evidence="1">
    <location>
        <begin position="555"/>
        <end position="579"/>
    </location>
</feature>
<dbReference type="SUPFAM" id="SSF52540">
    <property type="entry name" value="P-loop containing nucleoside triphosphate hydrolases"/>
    <property type="match status" value="1"/>
</dbReference>
<feature type="domain" description="AAA+ ATPase" evidence="2">
    <location>
        <begin position="617"/>
        <end position="829"/>
    </location>
</feature>
<feature type="compositionally biased region" description="Polar residues" evidence="1">
    <location>
        <begin position="1224"/>
        <end position="1237"/>
    </location>
</feature>
<feature type="compositionally biased region" description="Basic residues" evidence="1">
    <location>
        <begin position="63"/>
        <end position="72"/>
    </location>
</feature>
<dbReference type="Gene3D" id="3.40.50.300">
    <property type="entry name" value="P-loop containing nucleotide triphosphate hydrolases"/>
    <property type="match status" value="1"/>
</dbReference>
<feature type="region of interest" description="Disordered" evidence="1">
    <location>
        <begin position="217"/>
        <end position="252"/>
    </location>
</feature>
<gene>
    <name evidence="3" type="ORF">FB567DRAFT_529649</name>
</gene>
<dbReference type="GO" id="GO:0003677">
    <property type="term" value="F:DNA binding"/>
    <property type="evidence" value="ECO:0007669"/>
    <property type="project" value="TreeGrafter"/>
</dbReference>
<dbReference type="InterPro" id="IPR027417">
    <property type="entry name" value="P-loop_NTPase"/>
</dbReference>